<dbReference type="GO" id="GO:0005576">
    <property type="term" value="C:extracellular region"/>
    <property type="evidence" value="ECO:0007669"/>
    <property type="project" value="UniProtKB-SubCell"/>
</dbReference>
<keyword evidence="4" id="KW-0732">Signal</keyword>
<dbReference type="InterPro" id="IPR011042">
    <property type="entry name" value="6-blade_b-propeller_TolB-like"/>
</dbReference>
<accession>A0A8K0FXA9</accession>
<keyword evidence="6" id="KW-1185">Reference proteome</keyword>
<sequence>NITRYHQGKIVIMDLHTDQIIKQYYLKPSDVTPNSLLANIAVDVSKYDCDGAFAYLPDLGGYGVVVYNLRADDSWRVSHNYFFLESLHGEFDIGGQRFQWNDGVFSLALTDVKSDGFRNVYFHSMAGIHLFSVSTRILRDRQLATRSYHGDDFKVVAKRRDNAHTCSSDLHQQSGVLFLTLISQNALGCWNTNKEPEIENFDIVYKDDQNFIYPADVRIYKDDVMVLSNTMPVQLYSRLNYDKVNFRVWIFKVADAVKDTACSSVRYHKFGYH</sequence>
<dbReference type="Gene3D" id="2.120.10.30">
    <property type="entry name" value="TolB, C-terminal domain"/>
    <property type="match status" value="1"/>
</dbReference>
<evidence type="ECO:0000256" key="2">
    <source>
        <dbReference type="ARBA" id="ARBA00009127"/>
    </source>
</evidence>
<comment type="similarity">
    <text evidence="2">Belongs to the major royal jelly protein family.</text>
</comment>
<dbReference type="OrthoDB" id="7776143at2759"/>
<evidence type="ECO:0000256" key="1">
    <source>
        <dbReference type="ARBA" id="ARBA00004613"/>
    </source>
</evidence>
<evidence type="ECO:0000313" key="5">
    <source>
        <dbReference type="EMBL" id="KAF2879522.1"/>
    </source>
</evidence>
<dbReference type="PANTHER" id="PTHR10009:SF11">
    <property type="entry name" value="RH54244P"/>
    <property type="match status" value="1"/>
</dbReference>
<dbReference type="PRINTS" id="PR01366">
    <property type="entry name" value="ROYALJELLY"/>
</dbReference>
<evidence type="ECO:0000256" key="4">
    <source>
        <dbReference type="ARBA" id="ARBA00022729"/>
    </source>
</evidence>
<dbReference type="AlphaFoldDB" id="A0A8K0FXA9"/>
<dbReference type="Proteomes" id="UP000801492">
    <property type="component" value="Unassembled WGS sequence"/>
</dbReference>
<protein>
    <submittedName>
        <fullName evidence="5">Uncharacterized protein</fullName>
    </submittedName>
</protein>
<comment type="subcellular location">
    <subcellularLocation>
        <location evidence="1">Secreted</location>
    </subcellularLocation>
</comment>
<organism evidence="5 6">
    <name type="scientific">Ignelater luminosus</name>
    <name type="common">Cucubano</name>
    <name type="synonym">Pyrophorus luminosus</name>
    <dbReference type="NCBI Taxonomy" id="2038154"/>
    <lineage>
        <taxon>Eukaryota</taxon>
        <taxon>Metazoa</taxon>
        <taxon>Ecdysozoa</taxon>
        <taxon>Arthropoda</taxon>
        <taxon>Hexapoda</taxon>
        <taxon>Insecta</taxon>
        <taxon>Pterygota</taxon>
        <taxon>Neoptera</taxon>
        <taxon>Endopterygota</taxon>
        <taxon>Coleoptera</taxon>
        <taxon>Polyphaga</taxon>
        <taxon>Elateriformia</taxon>
        <taxon>Elateroidea</taxon>
        <taxon>Elateridae</taxon>
        <taxon>Agrypninae</taxon>
        <taxon>Pyrophorini</taxon>
        <taxon>Ignelater</taxon>
    </lineage>
</organism>
<proteinExistence type="inferred from homology"/>
<evidence type="ECO:0000256" key="3">
    <source>
        <dbReference type="ARBA" id="ARBA00022525"/>
    </source>
</evidence>
<dbReference type="Pfam" id="PF03022">
    <property type="entry name" value="MRJP"/>
    <property type="match status" value="1"/>
</dbReference>
<dbReference type="InterPro" id="IPR017996">
    <property type="entry name" value="MRJP/yellow-related"/>
</dbReference>
<gene>
    <name evidence="5" type="ORF">ILUMI_26654</name>
</gene>
<name>A0A8K0FXA9_IGNLU</name>
<dbReference type="EMBL" id="VTPC01091149">
    <property type="protein sequence ID" value="KAF2879522.1"/>
    <property type="molecule type" value="Genomic_DNA"/>
</dbReference>
<comment type="caution">
    <text evidence="5">The sequence shown here is derived from an EMBL/GenBank/DDBJ whole genome shotgun (WGS) entry which is preliminary data.</text>
</comment>
<dbReference type="PANTHER" id="PTHR10009">
    <property type="entry name" value="PROTEIN YELLOW-RELATED"/>
    <property type="match status" value="1"/>
</dbReference>
<keyword evidence="3" id="KW-0964">Secreted</keyword>
<reference evidence="5" key="1">
    <citation type="submission" date="2019-08" db="EMBL/GenBank/DDBJ databases">
        <title>The genome of the North American firefly Photinus pyralis.</title>
        <authorList>
            <consortium name="Photinus pyralis genome working group"/>
            <person name="Fallon T.R."/>
            <person name="Sander Lower S.E."/>
            <person name="Weng J.-K."/>
        </authorList>
    </citation>
    <scope>NUCLEOTIDE SEQUENCE</scope>
    <source>
        <strain evidence="5">TRF0915ILg1</strain>
        <tissue evidence="5">Whole body</tissue>
    </source>
</reference>
<feature type="non-terminal residue" evidence="5">
    <location>
        <position position="273"/>
    </location>
</feature>
<evidence type="ECO:0000313" key="6">
    <source>
        <dbReference type="Proteomes" id="UP000801492"/>
    </source>
</evidence>